<dbReference type="Proteomes" id="UP001174997">
    <property type="component" value="Unassembled WGS sequence"/>
</dbReference>
<feature type="domain" description="Peptidase A1" evidence="2">
    <location>
        <begin position="35"/>
        <end position="59"/>
    </location>
</feature>
<proteinExistence type="predicted"/>
<dbReference type="SUPFAM" id="SSF50630">
    <property type="entry name" value="Acid proteases"/>
    <property type="match status" value="1"/>
</dbReference>
<dbReference type="PROSITE" id="PS51767">
    <property type="entry name" value="PEPTIDASE_A1"/>
    <property type="match status" value="1"/>
</dbReference>
<protein>
    <recommendedName>
        <fullName evidence="2">Peptidase A1 domain-containing protein</fullName>
    </recommendedName>
</protein>
<reference evidence="3" key="1">
    <citation type="submission" date="2023-06" db="EMBL/GenBank/DDBJ databases">
        <title>Genome-scale phylogeny and comparative genomics of the fungal order Sordariales.</title>
        <authorList>
            <consortium name="Lawrence Berkeley National Laboratory"/>
            <person name="Hensen N."/>
            <person name="Bonometti L."/>
            <person name="Westerberg I."/>
            <person name="Brannstrom I.O."/>
            <person name="Guillou S."/>
            <person name="Cros-Aarteil S."/>
            <person name="Calhoun S."/>
            <person name="Haridas S."/>
            <person name="Kuo A."/>
            <person name="Mondo S."/>
            <person name="Pangilinan J."/>
            <person name="Riley R."/>
            <person name="Labutti K."/>
            <person name="Andreopoulos B."/>
            <person name="Lipzen A."/>
            <person name="Chen C."/>
            <person name="Yanf M."/>
            <person name="Daum C."/>
            <person name="Ng V."/>
            <person name="Clum A."/>
            <person name="Steindorff A."/>
            <person name="Ohm R."/>
            <person name="Martin F."/>
            <person name="Silar P."/>
            <person name="Natvig D."/>
            <person name="Lalanne C."/>
            <person name="Gautier V."/>
            <person name="Ament-Velasquez S.L."/>
            <person name="Kruys A."/>
            <person name="Hutchinson M.I."/>
            <person name="Powell A.J."/>
            <person name="Barry K."/>
            <person name="Miller A.N."/>
            <person name="Grigoriev I.V."/>
            <person name="Debuchy R."/>
            <person name="Gladieux P."/>
            <person name="Thoren M.H."/>
            <person name="Johannesson H."/>
        </authorList>
    </citation>
    <scope>NUCLEOTIDE SEQUENCE</scope>
    <source>
        <strain evidence="3">CBS 307.81</strain>
    </source>
</reference>
<evidence type="ECO:0000313" key="3">
    <source>
        <dbReference type="EMBL" id="KAK0671389.1"/>
    </source>
</evidence>
<evidence type="ECO:0000313" key="4">
    <source>
        <dbReference type="Proteomes" id="UP001174997"/>
    </source>
</evidence>
<dbReference type="EMBL" id="JAULSY010000021">
    <property type="protein sequence ID" value="KAK0671389.1"/>
    <property type="molecule type" value="Genomic_DNA"/>
</dbReference>
<feature type="signal peptide" evidence="1">
    <location>
        <begin position="1"/>
        <end position="17"/>
    </location>
</feature>
<accession>A0AA40DEL4</accession>
<name>A0AA40DEL4_9PEZI</name>
<evidence type="ECO:0000259" key="2">
    <source>
        <dbReference type="PROSITE" id="PS51767"/>
    </source>
</evidence>
<dbReference type="InterPro" id="IPR021109">
    <property type="entry name" value="Peptidase_aspartic_dom_sf"/>
</dbReference>
<dbReference type="AlphaFoldDB" id="A0AA40DEL4"/>
<keyword evidence="4" id="KW-1185">Reference proteome</keyword>
<comment type="caution">
    <text evidence="3">The sequence shown here is derived from an EMBL/GenBank/DDBJ whole genome shotgun (WGS) entry which is preliminary data.</text>
</comment>
<feature type="chain" id="PRO_5041277526" description="Peptidase A1 domain-containing protein" evidence="1">
    <location>
        <begin position="18"/>
        <end position="59"/>
    </location>
</feature>
<gene>
    <name evidence="3" type="ORF">QBC41DRAFT_344644</name>
</gene>
<sequence length="59" mass="6399">MLSSPILQSLLVLPVNTVTTTGPSEIYPTNPQSSYFITLNLGTPPQPIRLTLDTSHYGL</sequence>
<keyword evidence="1" id="KW-0732">Signal</keyword>
<organism evidence="3 4">
    <name type="scientific">Cercophora samala</name>
    <dbReference type="NCBI Taxonomy" id="330535"/>
    <lineage>
        <taxon>Eukaryota</taxon>
        <taxon>Fungi</taxon>
        <taxon>Dikarya</taxon>
        <taxon>Ascomycota</taxon>
        <taxon>Pezizomycotina</taxon>
        <taxon>Sordariomycetes</taxon>
        <taxon>Sordariomycetidae</taxon>
        <taxon>Sordariales</taxon>
        <taxon>Lasiosphaeriaceae</taxon>
        <taxon>Cercophora</taxon>
    </lineage>
</organism>
<dbReference type="InterPro" id="IPR033121">
    <property type="entry name" value="PEPTIDASE_A1"/>
</dbReference>
<evidence type="ECO:0000256" key="1">
    <source>
        <dbReference type="SAM" id="SignalP"/>
    </source>
</evidence>